<dbReference type="Proteomes" id="UP000007488">
    <property type="component" value="Chromosome"/>
</dbReference>
<accession>F0SVR1</accession>
<feature type="transmembrane region" description="Helical" evidence="1">
    <location>
        <begin position="159"/>
        <end position="179"/>
    </location>
</feature>
<dbReference type="STRING" id="645991.Sgly_1308"/>
<keyword evidence="1" id="KW-1133">Transmembrane helix</keyword>
<keyword evidence="3" id="KW-1185">Reference proteome</keyword>
<feature type="transmembrane region" description="Helical" evidence="1">
    <location>
        <begin position="64"/>
        <end position="81"/>
    </location>
</feature>
<feature type="transmembrane region" description="Helical" evidence="1">
    <location>
        <begin position="113"/>
        <end position="139"/>
    </location>
</feature>
<dbReference type="AlphaFoldDB" id="F0SVR1"/>
<dbReference type="KEGG" id="sgy:Sgly_1308"/>
<sequence length="193" mass="20584">MKALNKKDLINIGIFNAVAVALYFAIGVATSGVPVLHVFGVTPIAALISGAIYLLMVMKVKKKGVFLISGIVQGIVFSLMLGLYASIVIIPLLGFIADMICGNFSAKKLLVTAYGIFMVGIYYGQIFFMLFFTKLYLSFYSGNMLAHKQAAADRITGPIVLLLTLIILAASAIGGALGCRILKKHFVKAGIVS</sequence>
<dbReference type="EMBL" id="CP002547">
    <property type="protein sequence ID" value="ADY55617.1"/>
    <property type="molecule type" value="Genomic_DNA"/>
</dbReference>
<evidence type="ECO:0000256" key="1">
    <source>
        <dbReference type="SAM" id="Phobius"/>
    </source>
</evidence>
<feature type="transmembrane region" description="Helical" evidence="1">
    <location>
        <begin position="87"/>
        <end position="106"/>
    </location>
</feature>
<protein>
    <submittedName>
        <fullName evidence="2">Conserved hypothetical CHP02185, integral membrane protein</fullName>
    </submittedName>
</protein>
<keyword evidence="1" id="KW-0472">Membrane</keyword>
<dbReference type="InterPro" id="IPR011733">
    <property type="entry name" value="CHP02185_IM"/>
</dbReference>
<organism evidence="2 3">
    <name type="scientific">Syntrophobotulus glycolicus (strain DSM 8271 / FlGlyR)</name>
    <dbReference type="NCBI Taxonomy" id="645991"/>
    <lineage>
        <taxon>Bacteria</taxon>
        <taxon>Bacillati</taxon>
        <taxon>Bacillota</taxon>
        <taxon>Clostridia</taxon>
        <taxon>Eubacteriales</taxon>
        <taxon>Desulfitobacteriaceae</taxon>
        <taxon>Syntrophobotulus</taxon>
    </lineage>
</organism>
<keyword evidence="1" id="KW-0812">Transmembrane</keyword>
<dbReference type="Pfam" id="PF09605">
    <property type="entry name" value="Trep_Strep"/>
    <property type="match status" value="1"/>
</dbReference>
<dbReference type="OrthoDB" id="9781459at2"/>
<proteinExistence type="predicted"/>
<evidence type="ECO:0000313" key="2">
    <source>
        <dbReference type="EMBL" id="ADY55617.1"/>
    </source>
</evidence>
<name>F0SVR1_SYNGF</name>
<feature type="transmembrane region" description="Helical" evidence="1">
    <location>
        <begin position="9"/>
        <end position="29"/>
    </location>
</feature>
<reference evidence="2 3" key="1">
    <citation type="journal article" date="2011" name="Stand. Genomic Sci.">
        <title>Complete genome sequence of Syntrophobotulus glycolicus type strain (FlGlyR).</title>
        <authorList>
            <person name="Han C."/>
            <person name="Mwirichia R."/>
            <person name="Chertkov O."/>
            <person name="Held B."/>
            <person name="Lapidus A."/>
            <person name="Nolan M."/>
            <person name="Lucas S."/>
            <person name="Hammon N."/>
            <person name="Deshpande S."/>
            <person name="Cheng J.F."/>
            <person name="Tapia R."/>
            <person name="Goodwin L."/>
            <person name="Pitluck S."/>
            <person name="Huntemann M."/>
            <person name="Liolios K."/>
            <person name="Ivanova N."/>
            <person name="Pagani I."/>
            <person name="Mavromatis K."/>
            <person name="Ovchinikova G."/>
            <person name="Pati A."/>
            <person name="Chen A."/>
            <person name="Palaniappan K."/>
            <person name="Land M."/>
            <person name="Hauser L."/>
            <person name="Brambilla E.M."/>
            <person name="Rohde M."/>
            <person name="Spring S."/>
            <person name="Sikorski J."/>
            <person name="Goker M."/>
            <person name="Woyke T."/>
            <person name="Bristow J."/>
            <person name="Eisen J.A."/>
            <person name="Markowitz V."/>
            <person name="Hugenholtz P."/>
            <person name="Kyrpides N.C."/>
            <person name="Klenk H.P."/>
            <person name="Detter J.C."/>
        </authorList>
    </citation>
    <scope>NUCLEOTIDE SEQUENCE [LARGE SCALE GENOMIC DNA]</scope>
    <source>
        <strain evidence="3">DSM 8271 / FlGlyR</strain>
    </source>
</reference>
<dbReference type="eggNOG" id="ENOG5030WA5">
    <property type="taxonomic scope" value="Bacteria"/>
</dbReference>
<dbReference type="RefSeq" id="WP_013624487.1">
    <property type="nucleotide sequence ID" value="NC_015172.1"/>
</dbReference>
<feature type="transmembrane region" description="Helical" evidence="1">
    <location>
        <begin position="35"/>
        <end position="57"/>
    </location>
</feature>
<dbReference type="NCBIfam" id="TIGR02185">
    <property type="entry name" value="Trep_Strep"/>
    <property type="match status" value="1"/>
</dbReference>
<reference evidence="3" key="2">
    <citation type="submission" date="2011-02" db="EMBL/GenBank/DDBJ databases">
        <title>The complete genome of Syntrophobotulus glycolicus DSM 8271.</title>
        <authorList>
            <person name="Lucas S."/>
            <person name="Copeland A."/>
            <person name="Lapidus A."/>
            <person name="Bruce D."/>
            <person name="Goodwin L."/>
            <person name="Pitluck S."/>
            <person name="Kyrpides N."/>
            <person name="Mavromatis K."/>
            <person name="Pagani I."/>
            <person name="Ivanova N."/>
            <person name="Mikhailova N."/>
            <person name="Chertkov O."/>
            <person name="Held B."/>
            <person name="Detter J.C."/>
            <person name="Tapia R."/>
            <person name="Han C."/>
            <person name="Land M."/>
            <person name="Hauser L."/>
            <person name="Markowitz V."/>
            <person name="Cheng J.-F."/>
            <person name="Hugenholtz P."/>
            <person name="Woyke T."/>
            <person name="Wu D."/>
            <person name="Spring S."/>
            <person name="Schroeder M."/>
            <person name="Brambilla E."/>
            <person name="Klenk H.-P."/>
            <person name="Eisen J.A."/>
        </authorList>
    </citation>
    <scope>NUCLEOTIDE SEQUENCE [LARGE SCALE GENOMIC DNA]</scope>
    <source>
        <strain evidence="3">DSM 8271 / FlGlyR</strain>
    </source>
</reference>
<dbReference type="HOGENOM" id="CLU_093450_1_0_9"/>
<evidence type="ECO:0000313" key="3">
    <source>
        <dbReference type="Proteomes" id="UP000007488"/>
    </source>
</evidence>
<gene>
    <name evidence="2" type="ordered locus">Sgly_1308</name>
</gene>